<reference evidence="3" key="1">
    <citation type="submission" date="2020-09" db="EMBL/GenBank/DDBJ databases">
        <title>Genome-Enabled Discovery of Anthraquinone Biosynthesis in Senna tora.</title>
        <authorList>
            <person name="Kang S.-H."/>
            <person name="Pandey R.P."/>
            <person name="Lee C.-M."/>
            <person name="Sim J.-S."/>
            <person name="Jeong J.-T."/>
            <person name="Choi B.-S."/>
            <person name="Jung M."/>
            <person name="Ginzburg D."/>
            <person name="Zhao K."/>
            <person name="Won S.Y."/>
            <person name="Oh T.-J."/>
            <person name="Yu Y."/>
            <person name="Kim N.-H."/>
            <person name="Lee O.R."/>
            <person name="Lee T.-H."/>
            <person name="Bashyal P."/>
            <person name="Kim T.-S."/>
            <person name="Lee W.-H."/>
            <person name="Kawkins C."/>
            <person name="Kim C.-K."/>
            <person name="Kim J.S."/>
            <person name="Ahn B.O."/>
            <person name="Rhee S.Y."/>
            <person name="Sohng J.K."/>
        </authorList>
    </citation>
    <scope>NUCLEOTIDE SEQUENCE</scope>
    <source>
        <tissue evidence="3">Leaf</tissue>
    </source>
</reference>
<name>A0A834WWA7_9FABA</name>
<dbReference type="Pfam" id="PF25597">
    <property type="entry name" value="SH3_retrovirus"/>
    <property type="match status" value="1"/>
</dbReference>
<dbReference type="EMBL" id="JAAIUW010000005">
    <property type="protein sequence ID" value="KAF7833158.1"/>
    <property type="molecule type" value="Genomic_DNA"/>
</dbReference>
<evidence type="ECO:0000313" key="3">
    <source>
        <dbReference type="EMBL" id="KAF7833158.1"/>
    </source>
</evidence>
<keyword evidence="4" id="KW-1185">Reference proteome</keyword>
<organism evidence="3 4">
    <name type="scientific">Senna tora</name>
    <dbReference type="NCBI Taxonomy" id="362788"/>
    <lineage>
        <taxon>Eukaryota</taxon>
        <taxon>Viridiplantae</taxon>
        <taxon>Streptophyta</taxon>
        <taxon>Embryophyta</taxon>
        <taxon>Tracheophyta</taxon>
        <taxon>Spermatophyta</taxon>
        <taxon>Magnoliopsida</taxon>
        <taxon>eudicotyledons</taxon>
        <taxon>Gunneridae</taxon>
        <taxon>Pentapetalae</taxon>
        <taxon>rosids</taxon>
        <taxon>fabids</taxon>
        <taxon>Fabales</taxon>
        <taxon>Fabaceae</taxon>
        <taxon>Caesalpinioideae</taxon>
        <taxon>Cassia clade</taxon>
        <taxon>Senna</taxon>
    </lineage>
</organism>
<dbReference type="InterPro" id="IPR057670">
    <property type="entry name" value="SH3_retrovirus"/>
</dbReference>
<protein>
    <submittedName>
        <fullName evidence="3">Retrovirus-related Pol polyprotein from transposon TNT 1-94</fullName>
    </submittedName>
</protein>
<feature type="compositionally biased region" description="Basic residues" evidence="1">
    <location>
        <begin position="38"/>
        <end position="50"/>
    </location>
</feature>
<feature type="domain" description="Retroviral polymerase SH3-like" evidence="2">
    <location>
        <begin position="131"/>
        <end position="186"/>
    </location>
</feature>
<accession>A0A834WWA7</accession>
<dbReference type="OrthoDB" id="1645289at2759"/>
<feature type="region of interest" description="Disordered" evidence="1">
    <location>
        <begin position="26"/>
        <end position="56"/>
    </location>
</feature>
<dbReference type="Proteomes" id="UP000634136">
    <property type="component" value="Unassembled WGS sequence"/>
</dbReference>
<comment type="caution">
    <text evidence="3">The sequence shown here is derived from an EMBL/GenBank/DDBJ whole genome shotgun (WGS) entry which is preliminary data.</text>
</comment>
<sequence>MISIVVQEEESQKKTKFLTQYVNNLTLGSSSKNGNEKRKGKKFDKKKSFGPKKNDFKVKGKGKMKEGFKGECFYCKKSRHRIADCFKLKKKNEKEAGPSVSESSVAASVNTVVGHKRGKKPSMKHFRVWGCKAEVRPFNPQQKKLDLKTIIGYFIGYCTGSRGSRFYCPSHSTRVIESDRAFYFENDSDSESEAPRTIKLHNEDTLLIMPSIPSSSTTHVPTRAHDNIEVPIDVNPIDYVQDEQVIEPLINEVQEQVPEPVVNLKRNSSRTKHFDVKFLFVREKIDEAQTCIVHIPGEHMLADPLTKGVPVGVFKNNVTHIGVVNNFDVALV</sequence>
<dbReference type="AlphaFoldDB" id="A0A834WWA7"/>
<evidence type="ECO:0000313" key="4">
    <source>
        <dbReference type="Proteomes" id="UP000634136"/>
    </source>
</evidence>
<evidence type="ECO:0000259" key="2">
    <source>
        <dbReference type="Pfam" id="PF25597"/>
    </source>
</evidence>
<gene>
    <name evidence="3" type="ORF">G2W53_015491</name>
</gene>
<proteinExistence type="predicted"/>
<evidence type="ECO:0000256" key="1">
    <source>
        <dbReference type="SAM" id="MobiDB-lite"/>
    </source>
</evidence>